<reference evidence="5" key="1">
    <citation type="submission" date="2021-03" db="EMBL/GenBank/DDBJ databases">
        <title>Leucobacter chromiisoli sp. nov., isolated from chromium-containing soil of chemical plant.</title>
        <authorList>
            <person name="Xu Z."/>
        </authorList>
    </citation>
    <scope>NUCLEOTIDE SEQUENCE</scope>
    <source>
        <strain evidence="5">S27</strain>
    </source>
</reference>
<dbReference type="PROSITE" id="PS00356">
    <property type="entry name" value="HTH_LACI_1"/>
    <property type="match status" value="1"/>
</dbReference>
<keyword evidence="6" id="KW-1185">Reference proteome</keyword>
<dbReference type="PRINTS" id="PR00036">
    <property type="entry name" value="HTHLACI"/>
</dbReference>
<sequence length="341" mass="36528">MAIRRGITIHDVARRAGVSTTTVSHALNEKGTISERTRERVKSVAADLGYQADALARGLRSSRMGVIGLVLRPLDALGSYAPSGVDYFLRFAGAAAGRALDLGLGLMQVGDLTKRPITPLAFSLDGYIVMDPMDDDPVIGLLQKYEMPFVTLGRDVRRPEANNWVASDDRRSVRTSLSHLHERGARSIAFVAGVDGNSWNRDGEEVYLGWCAEHGVAPRLLHIPESDGEAGGRRAARQLLEEGLPDGVHCMTGRHAAGLQAELREHGVTTPEHLLLVAGSDAEPSRAGTPPITGFDLNPERLAQATVNLLDATIRGEAPPARTLLGSRFIVRASTGGERGA</sequence>
<gene>
    <name evidence="5" type="ORF">J4H92_00010</name>
</gene>
<dbReference type="Pfam" id="PF00356">
    <property type="entry name" value="LacI"/>
    <property type="match status" value="1"/>
</dbReference>
<dbReference type="InterPro" id="IPR010982">
    <property type="entry name" value="Lambda_DNA-bd_dom_sf"/>
</dbReference>
<dbReference type="EMBL" id="JAGDYM010000001">
    <property type="protein sequence ID" value="MBO1900330.1"/>
    <property type="molecule type" value="Genomic_DNA"/>
</dbReference>
<dbReference type="Gene3D" id="3.40.50.2300">
    <property type="match status" value="2"/>
</dbReference>
<accession>A0A939MHW6</accession>
<keyword evidence="3" id="KW-0804">Transcription</keyword>
<dbReference type="GO" id="GO:0003700">
    <property type="term" value="F:DNA-binding transcription factor activity"/>
    <property type="evidence" value="ECO:0007669"/>
    <property type="project" value="TreeGrafter"/>
</dbReference>
<dbReference type="GO" id="GO:0000976">
    <property type="term" value="F:transcription cis-regulatory region binding"/>
    <property type="evidence" value="ECO:0007669"/>
    <property type="project" value="TreeGrafter"/>
</dbReference>
<evidence type="ECO:0000259" key="4">
    <source>
        <dbReference type="PROSITE" id="PS50932"/>
    </source>
</evidence>
<dbReference type="SUPFAM" id="SSF47413">
    <property type="entry name" value="lambda repressor-like DNA-binding domains"/>
    <property type="match status" value="1"/>
</dbReference>
<keyword evidence="1" id="KW-0805">Transcription regulation</keyword>
<proteinExistence type="predicted"/>
<dbReference type="PANTHER" id="PTHR30146:SF153">
    <property type="entry name" value="LACTOSE OPERON REPRESSOR"/>
    <property type="match status" value="1"/>
</dbReference>
<comment type="caution">
    <text evidence="5">The sequence shown here is derived from an EMBL/GenBank/DDBJ whole genome shotgun (WGS) entry which is preliminary data.</text>
</comment>
<dbReference type="Pfam" id="PF13377">
    <property type="entry name" value="Peripla_BP_3"/>
    <property type="match status" value="1"/>
</dbReference>
<dbReference type="SUPFAM" id="SSF53822">
    <property type="entry name" value="Periplasmic binding protein-like I"/>
    <property type="match status" value="1"/>
</dbReference>
<dbReference type="Proteomes" id="UP000664382">
    <property type="component" value="Unassembled WGS sequence"/>
</dbReference>
<name>A0A939MHW6_9MICO</name>
<evidence type="ECO:0000256" key="1">
    <source>
        <dbReference type="ARBA" id="ARBA00023015"/>
    </source>
</evidence>
<dbReference type="Gene3D" id="1.10.260.40">
    <property type="entry name" value="lambda repressor-like DNA-binding domains"/>
    <property type="match status" value="1"/>
</dbReference>
<dbReference type="PROSITE" id="PS50932">
    <property type="entry name" value="HTH_LACI_2"/>
    <property type="match status" value="1"/>
</dbReference>
<dbReference type="InterPro" id="IPR000843">
    <property type="entry name" value="HTH_LacI"/>
</dbReference>
<organism evidence="5 6">
    <name type="scientific">Leucobacter weissii</name>
    <dbReference type="NCBI Taxonomy" id="1983706"/>
    <lineage>
        <taxon>Bacteria</taxon>
        <taxon>Bacillati</taxon>
        <taxon>Actinomycetota</taxon>
        <taxon>Actinomycetes</taxon>
        <taxon>Micrococcales</taxon>
        <taxon>Microbacteriaceae</taxon>
        <taxon>Leucobacter</taxon>
    </lineage>
</organism>
<dbReference type="InterPro" id="IPR028082">
    <property type="entry name" value="Peripla_BP_I"/>
</dbReference>
<dbReference type="AlphaFoldDB" id="A0A939MHW6"/>
<dbReference type="CDD" id="cd01392">
    <property type="entry name" value="HTH_LacI"/>
    <property type="match status" value="1"/>
</dbReference>
<evidence type="ECO:0000256" key="2">
    <source>
        <dbReference type="ARBA" id="ARBA00023125"/>
    </source>
</evidence>
<feature type="domain" description="HTH lacI-type" evidence="4">
    <location>
        <begin position="7"/>
        <end position="61"/>
    </location>
</feature>
<keyword evidence="2 5" id="KW-0238">DNA-binding</keyword>
<dbReference type="SMART" id="SM00354">
    <property type="entry name" value="HTH_LACI"/>
    <property type="match status" value="1"/>
</dbReference>
<dbReference type="InterPro" id="IPR046335">
    <property type="entry name" value="LacI/GalR-like_sensor"/>
</dbReference>
<dbReference type="RefSeq" id="WP_208094979.1">
    <property type="nucleotide sequence ID" value="NZ_JAGDYM010000001.1"/>
</dbReference>
<evidence type="ECO:0000256" key="3">
    <source>
        <dbReference type="ARBA" id="ARBA00023163"/>
    </source>
</evidence>
<evidence type="ECO:0000313" key="6">
    <source>
        <dbReference type="Proteomes" id="UP000664382"/>
    </source>
</evidence>
<evidence type="ECO:0000313" key="5">
    <source>
        <dbReference type="EMBL" id="MBO1900330.1"/>
    </source>
</evidence>
<dbReference type="PANTHER" id="PTHR30146">
    <property type="entry name" value="LACI-RELATED TRANSCRIPTIONAL REPRESSOR"/>
    <property type="match status" value="1"/>
</dbReference>
<protein>
    <submittedName>
        <fullName evidence="5">LacI family DNA-binding transcriptional regulator</fullName>
    </submittedName>
</protein>